<name>A0AA41ZC25_9SPHN</name>
<feature type="domain" description="RNA polymerase sigma-70 region 2" evidence="5">
    <location>
        <begin position="23"/>
        <end position="89"/>
    </location>
</feature>
<dbReference type="AlphaFoldDB" id="A0AA41ZC25"/>
<evidence type="ECO:0000256" key="4">
    <source>
        <dbReference type="ARBA" id="ARBA00023163"/>
    </source>
</evidence>
<dbReference type="RefSeq" id="WP_179515019.1">
    <property type="nucleotide sequence ID" value="NZ_JANFAV010000017.1"/>
</dbReference>
<sequence length="181" mass="21348">MSSEDEQQGDLDAPLPDRKIDRLFRVEAPRLARFIRRSIRNNDEVNDLVQETFANFVAAAPRVRPRTPEAYLRTIARHLMWRLSQRRWRHREVQFVPVDEAADVSVAPEQEWMMEASDIIRQYEQALIELPARTREVFRLSRQEGLTYPEIAERLGLSVRGVKYHMKKALLYLDYRVKADG</sequence>
<proteinExistence type="inferred from homology"/>
<dbReference type="InterPro" id="IPR036388">
    <property type="entry name" value="WH-like_DNA-bd_sf"/>
</dbReference>
<dbReference type="InterPro" id="IPR039425">
    <property type="entry name" value="RNA_pol_sigma-70-like"/>
</dbReference>
<protein>
    <submittedName>
        <fullName evidence="7">Sigma-70 family RNA polymerase sigma factor</fullName>
    </submittedName>
</protein>
<dbReference type="GO" id="GO:0003677">
    <property type="term" value="F:DNA binding"/>
    <property type="evidence" value="ECO:0007669"/>
    <property type="project" value="InterPro"/>
</dbReference>
<dbReference type="NCBIfam" id="TIGR02937">
    <property type="entry name" value="sigma70-ECF"/>
    <property type="match status" value="1"/>
</dbReference>
<dbReference type="InterPro" id="IPR014284">
    <property type="entry name" value="RNA_pol_sigma-70_dom"/>
</dbReference>
<dbReference type="Gene3D" id="1.10.1740.10">
    <property type="match status" value="1"/>
</dbReference>
<comment type="caution">
    <text evidence="7">The sequence shown here is derived from an EMBL/GenBank/DDBJ whole genome shotgun (WGS) entry which is preliminary data.</text>
</comment>
<evidence type="ECO:0000259" key="5">
    <source>
        <dbReference type="Pfam" id="PF04542"/>
    </source>
</evidence>
<dbReference type="GO" id="GO:0016987">
    <property type="term" value="F:sigma factor activity"/>
    <property type="evidence" value="ECO:0007669"/>
    <property type="project" value="UniProtKB-KW"/>
</dbReference>
<dbReference type="GO" id="GO:0006352">
    <property type="term" value="P:DNA-templated transcription initiation"/>
    <property type="evidence" value="ECO:0007669"/>
    <property type="project" value="InterPro"/>
</dbReference>
<evidence type="ECO:0000313" key="8">
    <source>
        <dbReference type="Proteomes" id="UP001165565"/>
    </source>
</evidence>
<dbReference type="InterPro" id="IPR007627">
    <property type="entry name" value="RNA_pol_sigma70_r2"/>
</dbReference>
<evidence type="ECO:0000256" key="2">
    <source>
        <dbReference type="ARBA" id="ARBA00023015"/>
    </source>
</evidence>
<dbReference type="Gene3D" id="1.10.10.10">
    <property type="entry name" value="Winged helix-like DNA-binding domain superfamily/Winged helix DNA-binding domain"/>
    <property type="match status" value="1"/>
</dbReference>
<evidence type="ECO:0000313" key="7">
    <source>
        <dbReference type="EMBL" id="MCW6536924.1"/>
    </source>
</evidence>
<dbReference type="SUPFAM" id="SSF88659">
    <property type="entry name" value="Sigma3 and sigma4 domains of RNA polymerase sigma factors"/>
    <property type="match status" value="1"/>
</dbReference>
<dbReference type="EMBL" id="JANFAV010000017">
    <property type="protein sequence ID" value="MCW6536924.1"/>
    <property type="molecule type" value="Genomic_DNA"/>
</dbReference>
<organism evidence="7 8">
    <name type="scientific">Sphingomonas lycopersici</name>
    <dbReference type="NCBI Taxonomy" id="2951807"/>
    <lineage>
        <taxon>Bacteria</taxon>
        <taxon>Pseudomonadati</taxon>
        <taxon>Pseudomonadota</taxon>
        <taxon>Alphaproteobacteria</taxon>
        <taxon>Sphingomonadales</taxon>
        <taxon>Sphingomonadaceae</taxon>
        <taxon>Sphingomonas</taxon>
    </lineage>
</organism>
<keyword evidence="2" id="KW-0805">Transcription regulation</keyword>
<dbReference type="InterPro" id="IPR013249">
    <property type="entry name" value="RNA_pol_sigma70_r4_t2"/>
</dbReference>
<dbReference type="Pfam" id="PF08281">
    <property type="entry name" value="Sigma70_r4_2"/>
    <property type="match status" value="1"/>
</dbReference>
<dbReference type="Pfam" id="PF04542">
    <property type="entry name" value="Sigma70_r2"/>
    <property type="match status" value="1"/>
</dbReference>
<feature type="domain" description="RNA polymerase sigma factor 70 region 4 type 2" evidence="6">
    <location>
        <begin position="121"/>
        <end position="171"/>
    </location>
</feature>
<evidence type="ECO:0000259" key="6">
    <source>
        <dbReference type="Pfam" id="PF08281"/>
    </source>
</evidence>
<reference evidence="7" key="1">
    <citation type="submission" date="2022-06" db="EMBL/GenBank/DDBJ databases">
        <title>Sphingomonas sp. nov. isolated from rhizosphere soil of tomato.</title>
        <authorList>
            <person name="Dong H."/>
            <person name="Gao R."/>
        </authorList>
    </citation>
    <scope>NUCLEOTIDE SEQUENCE</scope>
    <source>
        <strain evidence="7">MMSM24</strain>
    </source>
</reference>
<evidence type="ECO:0000256" key="3">
    <source>
        <dbReference type="ARBA" id="ARBA00023082"/>
    </source>
</evidence>
<dbReference type="InterPro" id="IPR013324">
    <property type="entry name" value="RNA_pol_sigma_r3/r4-like"/>
</dbReference>
<dbReference type="InterPro" id="IPR013325">
    <property type="entry name" value="RNA_pol_sigma_r2"/>
</dbReference>
<dbReference type="CDD" id="cd06171">
    <property type="entry name" value="Sigma70_r4"/>
    <property type="match status" value="1"/>
</dbReference>
<keyword evidence="4" id="KW-0804">Transcription</keyword>
<dbReference type="Proteomes" id="UP001165565">
    <property type="component" value="Unassembled WGS sequence"/>
</dbReference>
<keyword evidence="8" id="KW-1185">Reference proteome</keyword>
<evidence type="ECO:0000256" key="1">
    <source>
        <dbReference type="ARBA" id="ARBA00010641"/>
    </source>
</evidence>
<accession>A0AA41ZC25</accession>
<dbReference type="PANTHER" id="PTHR43133">
    <property type="entry name" value="RNA POLYMERASE ECF-TYPE SIGMA FACTO"/>
    <property type="match status" value="1"/>
</dbReference>
<dbReference type="PANTHER" id="PTHR43133:SF63">
    <property type="entry name" value="RNA POLYMERASE SIGMA FACTOR FECI-RELATED"/>
    <property type="match status" value="1"/>
</dbReference>
<comment type="similarity">
    <text evidence="1">Belongs to the sigma-70 factor family. ECF subfamily.</text>
</comment>
<dbReference type="SUPFAM" id="SSF88946">
    <property type="entry name" value="Sigma2 domain of RNA polymerase sigma factors"/>
    <property type="match status" value="1"/>
</dbReference>
<gene>
    <name evidence="7" type="ORF">NEE01_19270</name>
</gene>
<keyword evidence="3" id="KW-0731">Sigma factor</keyword>